<name>A0A6J5Z130_9ZZZZ</name>
<sequence>MPATLVGADVSVILDDAEKANIQLALPNSAAVVIAAALHSLSDQIVEFNDDNSKTPGLSDWIEQLISESTGKDGKGRLPVVSNSQDTISKLLRVGFKDGEYDLVVEATLGEHFILWQWVTVLLCLLLKVNPFDQPNVLESKEKTKQILNQYESGVFKNQIPKFESDKFLVYSNLDINRLDDFFDMHFGYIAVMAYLPSRRIADPLVIQRIISSRAKTPTTFGWGPRFLHSTGQIHKGGKANGGFIQITQEVQTDLDIPGEKFTFGQLISAQAMGDALSLAERELPFIRIHLKNQTTELSEILN</sequence>
<dbReference type="Gene3D" id="3.40.50.10490">
    <property type="entry name" value="Glucose-6-phosphate isomerase like protein, domain 1"/>
    <property type="match status" value="3"/>
</dbReference>
<dbReference type="AlphaFoldDB" id="A0A6J5Z130"/>
<dbReference type="GO" id="GO:1901135">
    <property type="term" value="P:carbohydrate derivative metabolic process"/>
    <property type="evidence" value="ECO:0007669"/>
    <property type="project" value="InterPro"/>
</dbReference>
<gene>
    <name evidence="1" type="ORF">UFOPK4028_00409</name>
</gene>
<dbReference type="EMBL" id="CAESAC010000037">
    <property type="protein sequence ID" value="CAB4334079.1"/>
    <property type="molecule type" value="Genomic_DNA"/>
</dbReference>
<reference evidence="1" key="1">
    <citation type="submission" date="2020-05" db="EMBL/GenBank/DDBJ databases">
        <authorList>
            <person name="Chiriac C."/>
            <person name="Salcher M."/>
            <person name="Ghai R."/>
            <person name="Kavagutti S V."/>
        </authorList>
    </citation>
    <scope>NUCLEOTIDE SEQUENCE</scope>
</reference>
<evidence type="ECO:0000313" key="1">
    <source>
        <dbReference type="EMBL" id="CAB4334079.1"/>
    </source>
</evidence>
<accession>A0A6J5Z130</accession>
<proteinExistence type="predicted"/>
<dbReference type="SUPFAM" id="SSF53697">
    <property type="entry name" value="SIS domain"/>
    <property type="match status" value="1"/>
</dbReference>
<dbReference type="GO" id="GO:0097367">
    <property type="term" value="F:carbohydrate derivative binding"/>
    <property type="evidence" value="ECO:0007669"/>
    <property type="project" value="InterPro"/>
</dbReference>
<dbReference type="InterPro" id="IPR046348">
    <property type="entry name" value="SIS_dom_sf"/>
</dbReference>
<organism evidence="1">
    <name type="scientific">freshwater metagenome</name>
    <dbReference type="NCBI Taxonomy" id="449393"/>
    <lineage>
        <taxon>unclassified sequences</taxon>
        <taxon>metagenomes</taxon>
        <taxon>ecological metagenomes</taxon>
    </lineage>
</organism>
<protein>
    <submittedName>
        <fullName evidence="1">Unannotated protein</fullName>
    </submittedName>
</protein>